<accession>A0ABQ0B4N2</accession>
<dbReference type="Gene3D" id="3.40.190.10">
    <property type="entry name" value="Periplasmic binding protein-like II"/>
    <property type="match status" value="4"/>
</dbReference>
<evidence type="ECO:0000313" key="13">
    <source>
        <dbReference type="EMBL" id="GAA6406411.1"/>
    </source>
</evidence>
<dbReference type="SMART" id="SM00448">
    <property type="entry name" value="REC"/>
    <property type="match status" value="1"/>
</dbReference>
<dbReference type="Pfam" id="PF02518">
    <property type="entry name" value="HATPase_c"/>
    <property type="match status" value="1"/>
</dbReference>
<dbReference type="SMART" id="SM00387">
    <property type="entry name" value="HATPase_c"/>
    <property type="match status" value="1"/>
</dbReference>
<evidence type="ECO:0000256" key="2">
    <source>
        <dbReference type="ARBA" id="ARBA00012438"/>
    </source>
</evidence>
<dbReference type="EC" id="2.7.13.3" evidence="2"/>
<dbReference type="InterPro" id="IPR004358">
    <property type="entry name" value="Sig_transdc_His_kin-like_C"/>
</dbReference>
<dbReference type="Proteomes" id="UP001600943">
    <property type="component" value="Unassembled WGS sequence"/>
</dbReference>
<dbReference type="InterPro" id="IPR011006">
    <property type="entry name" value="CheY-like_superfamily"/>
</dbReference>
<keyword evidence="9" id="KW-0472">Membrane</keyword>
<keyword evidence="4 8" id="KW-0597">Phosphoprotein</keyword>
<dbReference type="PANTHER" id="PTHR43719">
    <property type="entry name" value="TWO-COMPONENT HISTIDINE KINASE"/>
    <property type="match status" value="1"/>
</dbReference>
<comment type="caution">
    <text evidence="13">The sequence shown here is derived from an EMBL/GenBank/DDBJ whole genome shotgun (WGS) entry which is preliminary data.</text>
</comment>
<dbReference type="InterPro" id="IPR001789">
    <property type="entry name" value="Sig_transdc_resp-reg_receiver"/>
</dbReference>
<protein>
    <recommendedName>
        <fullName evidence="3">Stage 0 sporulation protein A homolog</fullName>
        <ecNumber evidence="2">2.7.13.3</ecNumber>
    </recommendedName>
</protein>
<evidence type="ECO:0000256" key="8">
    <source>
        <dbReference type="PROSITE-ProRule" id="PRU00169"/>
    </source>
</evidence>
<dbReference type="Pfam" id="PF00512">
    <property type="entry name" value="HisKA"/>
    <property type="match status" value="1"/>
</dbReference>
<dbReference type="SUPFAM" id="SSF53850">
    <property type="entry name" value="Periplasmic binding protein-like II"/>
    <property type="match status" value="2"/>
</dbReference>
<dbReference type="InterPro" id="IPR005467">
    <property type="entry name" value="His_kinase_dom"/>
</dbReference>
<evidence type="ECO:0000256" key="1">
    <source>
        <dbReference type="ARBA" id="ARBA00000085"/>
    </source>
</evidence>
<gene>
    <name evidence="13" type="ORF">K040078D81_05280</name>
</gene>
<dbReference type="InterPro" id="IPR001638">
    <property type="entry name" value="Solute-binding_3/MltF_N"/>
</dbReference>
<keyword evidence="14" id="KW-1185">Reference proteome</keyword>
<sequence>MMIQQMEKKMKMLCSITVILFLFMASASTVSAKTDVQGHQTLKVAFPQVKGLTETDQNGKRHGLVVDYLNEIAKYTGWEYQYIDIPVDELMEEFSEGKFDLMGGTYYIPGLEEKYAYPDYNMGYSKAVLLGDKRDNSIRRYDLNSIQGKTIGVYERATENIRRLQEFLDINNLDCTLKYYDFEQHKGQKNLYAYLKNGEVDLLLGNGFESDDDLYPVVTFDSQPYYIVTAIGNRDILDGLNMALKKIIDSDGDFAAKCYEANFPEGEEKNISFTEEEEAFIRQKGSVTVALQRDVHPLSCKKTEDTHSGITTDFMEEISGFSGLQFTCVYTDTYKEAVTMVRQGDADVLGFYLGNDQNSQEQGLSLSTPYVNLNSILVRNKKSTYPSEGLIGAVIDGRELPEGIQTSQVRYFSQMEDGLKAVDSGEVDFIFGLSARLERDMQRYHYSNLLPVTLVNDRNDICFAVPRPAETELLTILNKSINSISAERKAEIMDQNMVSIGTSRLSLKEFVYSNPAFFIGMLLVLFLIFIVTALLIIRSRLKAAEIQIELEKAETQNRLKGEFLSKMSHEIRTPMNAIMGLADLTCRIENIPENIQDNLKKIHSSSRYLLNLLNDILDMSRIDNGKLDLCREPFSLKQLLDRIEDMLGGEAQRRGIIYTIEKEMPHSAVSGDSVRLQQVLTNLISNAFKFTPHGGTVVFRVTETACDNSNVTCRFEVTDNGIGIPKEDQQRIFESFEQLGANSSKSQGTGLGLPISYNIVKAMGGELKVDSRPERGSTFYFTVSFPLTGELDETAKEQKPYVTDDFLNHVNILLAEDNELNADIATELLEIKGAKVLRCEDGQQTYECFTQSVPGEFSIILMDIQMPRMNGLETARAIRALNRQDAVTIPIVAMTANTFKEDVDAAMNAGMDYFVSKPLNIESLYGILYEIIKGKEVDN</sequence>
<keyword evidence="9" id="KW-1133">Transmembrane helix</keyword>
<dbReference type="CDD" id="cd17546">
    <property type="entry name" value="REC_hyHK_CKI1_RcsC-like"/>
    <property type="match status" value="1"/>
</dbReference>
<dbReference type="PANTHER" id="PTHR43719:SF28">
    <property type="entry name" value="PEROXIDE STRESS-ACTIVATED HISTIDINE KINASE MAK1-RELATED"/>
    <property type="match status" value="1"/>
</dbReference>
<dbReference type="InterPro" id="IPR003661">
    <property type="entry name" value="HisK_dim/P_dom"/>
</dbReference>
<feature type="chain" id="PRO_5045943539" description="Stage 0 sporulation protein A homolog" evidence="10">
    <location>
        <begin position="33"/>
        <end position="939"/>
    </location>
</feature>
<dbReference type="SUPFAM" id="SSF55874">
    <property type="entry name" value="ATPase domain of HSP90 chaperone/DNA topoisomerase II/histidine kinase"/>
    <property type="match status" value="1"/>
</dbReference>
<feature type="modified residue" description="4-aspartylphosphate" evidence="8">
    <location>
        <position position="863"/>
    </location>
</feature>
<dbReference type="InterPro" id="IPR036890">
    <property type="entry name" value="HATPase_C_sf"/>
</dbReference>
<dbReference type="Gene3D" id="3.40.50.2300">
    <property type="match status" value="1"/>
</dbReference>
<dbReference type="Pfam" id="PF00497">
    <property type="entry name" value="SBP_bac_3"/>
    <property type="match status" value="2"/>
</dbReference>
<dbReference type="InterPro" id="IPR036097">
    <property type="entry name" value="HisK_dim/P_sf"/>
</dbReference>
<evidence type="ECO:0000256" key="9">
    <source>
        <dbReference type="SAM" id="Phobius"/>
    </source>
</evidence>
<evidence type="ECO:0000259" key="11">
    <source>
        <dbReference type="PROSITE" id="PS50109"/>
    </source>
</evidence>
<proteinExistence type="predicted"/>
<dbReference type="SMART" id="SM00062">
    <property type="entry name" value="PBPb"/>
    <property type="match status" value="2"/>
</dbReference>
<keyword evidence="9" id="KW-0812">Transmembrane</keyword>
<keyword evidence="6" id="KW-0902">Two-component regulatory system</keyword>
<dbReference type="Gene3D" id="3.30.565.10">
    <property type="entry name" value="Histidine kinase-like ATPase, C-terminal domain"/>
    <property type="match status" value="1"/>
</dbReference>
<evidence type="ECO:0000256" key="6">
    <source>
        <dbReference type="ARBA" id="ARBA00023012"/>
    </source>
</evidence>
<organism evidence="13 14">
    <name type="scientific">Blautia hominis</name>
    <dbReference type="NCBI Taxonomy" id="2025493"/>
    <lineage>
        <taxon>Bacteria</taxon>
        <taxon>Bacillati</taxon>
        <taxon>Bacillota</taxon>
        <taxon>Clostridia</taxon>
        <taxon>Lachnospirales</taxon>
        <taxon>Lachnospiraceae</taxon>
        <taxon>Blautia</taxon>
    </lineage>
</organism>
<evidence type="ECO:0000256" key="4">
    <source>
        <dbReference type="ARBA" id="ARBA00022553"/>
    </source>
</evidence>
<dbReference type="PRINTS" id="PR00344">
    <property type="entry name" value="BCTRLSENSOR"/>
</dbReference>
<keyword evidence="10" id="KW-0732">Signal</keyword>
<evidence type="ECO:0000256" key="7">
    <source>
        <dbReference type="ARBA" id="ARBA00024867"/>
    </source>
</evidence>
<feature type="domain" description="Histidine kinase" evidence="11">
    <location>
        <begin position="566"/>
        <end position="787"/>
    </location>
</feature>
<evidence type="ECO:0000256" key="5">
    <source>
        <dbReference type="ARBA" id="ARBA00022777"/>
    </source>
</evidence>
<dbReference type="SUPFAM" id="SSF47384">
    <property type="entry name" value="Homodimeric domain of signal transducing histidine kinase"/>
    <property type="match status" value="1"/>
</dbReference>
<keyword evidence="5" id="KW-0418">Kinase</keyword>
<comment type="catalytic activity">
    <reaction evidence="1">
        <text>ATP + protein L-histidine = ADP + protein N-phospho-L-histidine.</text>
        <dbReference type="EC" id="2.7.13.3"/>
    </reaction>
</comment>
<keyword evidence="5" id="KW-0808">Transferase</keyword>
<dbReference type="CDD" id="cd16922">
    <property type="entry name" value="HATPase_EvgS-ArcB-TorS-like"/>
    <property type="match status" value="1"/>
</dbReference>
<feature type="domain" description="Response regulatory" evidence="12">
    <location>
        <begin position="811"/>
        <end position="932"/>
    </location>
</feature>
<evidence type="ECO:0000259" key="12">
    <source>
        <dbReference type="PROSITE" id="PS50110"/>
    </source>
</evidence>
<dbReference type="PROSITE" id="PS50109">
    <property type="entry name" value="HIS_KIN"/>
    <property type="match status" value="1"/>
</dbReference>
<dbReference type="RefSeq" id="WP_390403363.1">
    <property type="nucleotide sequence ID" value="NZ_BAABYW010000001.1"/>
</dbReference>
<dbReference type="InterPro" id="IPR050956">
    <property type="entry name" value="2C_system_His_kinase"/>
</dbReference>
<feature type="transmembrane region" description="Helical" evidence="9">
    <location>
        <begin position="516"/>
        <end position="537"/>
    </location>
</feature>
<comment type="function">
    <text evidence="7">May play the central regulatory role in sporulation. It may be an element of the effector pathway responsible for the activation of sporulation genes in response to nutritional stress. Spo0A may act in concert with spo0H (a sigma factor) to control the expression of some genes that are critical to the sporulation process.</text>
</comment>
<evidence type="ECO:0000313" key="14">
    <source>
        <dbReference type="Proteomes" id="UP001600943"/>
    </source>
</evidence>
<dbReference type="InterPro" id="IPR003594">
    <property type="entry name" value="HATPase_dom"/>
</dbReference>
<dbReference type="Pfam" id="PF00072">
    <property type="entry name" value="Response_reg"/>
    <property type="match status" value="1"/>
</dbReference>
<dbReference type="SUPFAM" id="SSF52172">
    <property type="entry name" value="CheY-like"/>
    <property type="match status" value="1"/>
</dbReference>
<feature type="signal peptide" evidence="10">
    <location>
        <begin position="1"/>
        <end position="32"/>
    </location>
</feature>
<name>A0ABQ0B4N2_9FIRM</name>
<reference evidence="13 14" key="1">
    <citation type="submission" date="2024-04" db="EMBL/GenBank/DDBJ databases">
        <title>Defined microbial consortia suppress multidrug-resistant proinflammatory Enterobacteriaceae via ecological control.</title>
        <authorList>
            <person name="Furuichi M."/>
            <person name="Kawaguchi T."/>
            <person name="Pust M."/>
            <person name="Yasuma K."/>
            <person name="Plichta D."/>
            <person name="Hasegawa N."/>
            <person name="Ohya T."/>
            <person name="Bhattarai S."/>
            <person name="Sasajima S."/>
            <person name="Aoto Y."/>
            <person name="Tuganbaev T."/>
            <person name="Yaginuma M."/>
            <person name="Ueda M."/>
            <person name="Okahashi N."/>
            <person name="Amafuji K."/>
            <person name="Kiridooshi Y."/>
            <person name="Sugita K."/>
            <person name="Strazar M."/>
            <person name="Skelly A."/>
            <person name="Suda W."/>
            <person name="Hattori M."/>
            <person name="Nakamoto N."/>
            <person name="Caballero S."/>
            <person name="Norman J."/>
            <person name="Olle B."/>
            <person name="Tanoue T."/>
            <person name="Arita M."/>
            <person name="Bucci V."/>
            <person name="Atarashi K."/>
            <person name="Xavier R."/>
            <person name="Honda K."/>
        </authorList>
    </citation>
    <scope>NUCLEOTIDE SEQUENCE [LARGE SCALE GENOMIC DNA]</scope>
    <source>
        <strain evidence="14">k04-0078-D8-1</strain>
    </source>
</reference>
<evidence type="ECO:0000256" key="10">
    <source>
        <dbReference type="SAM" id="SignalP"/>
    </source>
</evidence>
<evidence type="ECO:0000256" key="3">
    <source>
        <dbReference type="ARBA" id="ARBA00018672"/>
    </source>
</evidence>
<dbReference type="CDD" id="cd00082">
    <property type="entry name" value="HisKA"/>
    <property type="match status" value="1"/>
</dbReference>
<dbReference type="SMART" id="SM00388">
    <property type="entry name" value="HisKA"/>
    <property type="match status" value="1"/>
</dbReference>
<dbReference type="PROSITE" id="PS50110">
    <property type="entry name" value="RESPONSE_REGULATORY"/>
    <property type="match status" value="1"/>
</dbReference>
<dbReference type="EMBL" id="BAABYW010000001">
    <property type="protein sequence ID" value="GAA6406411.1"/>
    <property type="molecule type" value="Genomic_DNA"/>
</dbReference>
<dbReference type="Gene3D" id="1.10.287.130">
    <property type="match status" value="1"/>
</dbReference>